<dbReference type="GO" id="GO:0005886">
    <property type="term" value="C:plasma membrane"/>
    <property type="evidence" value="ECO:0007669"/>
    <property type="project" value="TreeGrafter"/>
</dbReference>
<dbReference type="Pfam" id="PF00939">
    <property type="entry name" value="Na_sulph_symp"/>
    <property type="match status" value="1"/>
</dbReference>
<keyword evidence="3 6" id="KW-0812">Transmembrane</keyword>
<dbReference type="GO" id="GO:1905039">
    <property type="term" value="P:carboxylic acid transmembrane transport"/>
    <property type="evidence" value="ECO:0007669"/>
    <property type="project" value="UniProtKB-ARBA"/>
</dbReference>
<feature type="transmembrane region" description="Helical" evidence="6">
    <location>
        <begin position="67"/>
        <end position="84"/>
    </location>
</feature>
<dbReference type="KEGG" id="ecc:c5038"/>
<feature type="transmembrane region" description="Helical" evidence="6">
    <location>
        <begin position="435"/>
        <end position="455"/>
    </location>
</feature>
<comment type="subcellular location">
    <subcellularLocation>
        <location evidence="1">Membrane</location>
        <topology evidence="1">Multi-pass membrane protein</topology>
    </subcellularLocation>
</comment>
<evidence type="ECO:0000256" key="2">
    <source>
        <dbReference type="ARBA" id="ARBA00007349"/>
    </source>
</evidence>
<dbReference type="eggNOG" id="COG0471">
    <property type="taxonomic scope" value="Bacteria"/>
</dbReference>
<feature type="transmembrane region" description="Helical" evidence="6">
    <location>
        <begin position="475"/>
        <end position="495"/>
    </location>
</feature>
<dbReference type="PIRSF" id="PIRSF002457">
    <property type="entry name" value="DASS"/>
    <property type="match status" value="1"/>
</dbReference>
<evidence type="ECO:0000256" key="4">
    <source>
        <dbReference type="ARBA" id="ARBA00022989"/>
    </source>
</evidence>
<dbReference type="PANTHER" id="PTHR10283:SF82">
    <property type="entry name" value="SOLUTE CARRIER FAMILY 13 MEMBER 2"/>
    <property type="match status" value="1"/>
</dbReference>
<protein>
    <submittedName>
        <fullName evidence="7">Putative membrane-bound protein</fullName>
    </submittedName>
</protein>
<feature type="transmembrane region" description="Helical" evidence="6">
    <location>
        <begin position="350"/>
        <end position="370"/>
    </location>
</feature>
<feature type="transmembrane region" description="Helical" evidence="6">
    <location>
        <begin position="111"/>
        <end position="130"/>
    </location>
</feature>
<dbReference type="GO" id="GO:0008514">
    <property type="term" value="F:organic anion transmembrane transporter activity"/>
    <property type="evidence" value="ECO:0007669"/>
    <property type="project" value="UniProtKB-ARBA"/>
</dbReference>
<feature type="transmembrane region" description="Helical" evidence="6">
    <location>
        <begin position="295"/>
        <end position="313"/>
    </location>
</feature>
<name>A0A0H2VD59_ECOL6</name>
<evidence type="ECO:0000256" key="5">
    <source>
        <dbReference type="ARBA" id="ARBA00023136"/>
    </source>
</evidence>
<dbReference type="HOGENOM" id="CLU_005170_0_1_6"/>
<feature type="transmembrane region" description="Helical" evidence="6">
    <location>
        <begin position="199"/>
        <end position="221"/>
    </location>
</feature>
<feature type="transmembrane region" description="Helical" evidence="6">
    <location>
        <begin position="241"/>
        <end position="260"/>
    </location>
</feature>
<evidence type="ECO:0000256" key="3">
    <source>
        <dbReference type="ARBA" id="ARBA00022692"/>
    </source>
</evidence>
<reference evidence="7 8" key="1">
    <citation type="journal article" date="2002" name="Proc. Natl. Acad. Sci. U.S.A.">
        <title>Extensive mosaic structure revealed by the complete genome sequence of uropathogenic Escherichia coli.</title>
        <authorList>
            <person name="Welch R.A."/>
            <person name="Burland V."/>
            <person name="Plunkett G.III."/>
            <person name="Redford P."/>
            <person name="Roesch P."/>
            <person name="Rasko D."/>
            <person name="Buckles E.L."/>
            <person name="Liou S.R."/>
            <person name="Boutin A."/>
            <person name="Hackett J."/>
            <person name="Stroud D."/>
            <person name="Mayhew G.F."/>
            <person name="Rose D.J."/>
            <person name="Zhou S."/>
            <person name="Schwartz D.C."/>
            <person name="Perna N.T."/>
            <person name="Mobley H.L."/>
            <person name="Donnenberg M.S."/>
            <person name="Blattner F.R."/>
        </authorList>
    </citation>
    <scope>NUCLEOTIDE SEQUENCE [LARGE SCALE GENOMIC DNA]</scope>
    <source>
        <strain evidence="8">CFT073 / ATCC 700928 / UPEC</strain>
    </source>
</reference>
<dbReference type="PANTHER" id="PTHR10283">
    <property type="entry name" value="SOLUTE CARRIER FAMILY 13 MEMBER"/>
    <property type="match status" value="1"/>
</dbReference>
<sequence length="501" mass="53005">MNMSSISHGAPQKRRIIPNPGLWLAIIAGIIITLLPLGDTLPVAGQNMIAILVFAIIVWISEAMDYTASAIVISALIIFMVGFAPDMNHPDTILGTAKALKMTLSGFSNSALALVAAAMFIAAAMTITGLDKRIALFTMSKIGASSRSIIIGAIVVTIVLSLVVPSATARTACVVPIMMGVIAAFKVDKHSRLAASMMIVIAQATSIWNVGIQTSAAQNLLSIGFINKTFGAGHSVSWLDWLLAGAPWSLTMSVILYFLARKLLPPETEAVEGGSEAIKKALAELGPTTGKEKRLIGISLLLLLFWSTGGKLHSIDTTSVTLAGLAIMLLPGIGVMSWKEVEKRVQWGTLLMFGIGISLGSTLLDTQAASWMANYVVKGFGLDGLPSLAIFAILAAFLIIIHLGFASATALTAALLPILISLLSSLPPELGVNPVGMTILLAFSVSFGFILPINAPQNMVCMGTDTFTPRQFTRVGLYLTVIGYLLLLLFAATWWKILGLM</sequence>
<feature type="transmembrane region" description="Helical" evidence="6">
    <location>
        <begin position="142"/>
        <end position="163"/>
    </location>
</feature>
<organism evidence="7 8">
    <name type="scientific">Escherichia coli O6:H1 (strain CFT073 / ATCC 700928 / UPEC)</name>
    <dbReference type="NCBI Taxonomy" id="199310"/>
    <lineage>
        <taxon>Bacteria</taxon>
        <taxon>Pseudomonadati</taxon>
        <taxon>Pseudomonadota</taxon>
        <taxon>Gammaproteobacteria</taxon>
        <taxon>Enterobacterales</taxon>
        <taxon>Enterobacteriaceae</taxon>
        <taxon>Escherichia</taxon>
    </lineage>
</organism>
<accession>A0A0H2VD59</accession>
<proteinExistence type="inferred from homology"/>
<keyword evidence="5 6" id="KW-0472">Membrane</keyword>
<keyword evidence="8" id="KW-1185">Reference proteome</keyword>
<dbReference type="Proteomes" id="UP000001410">
    <property type="component" value="Chromosome"/>
</dbReference>
<evidence type="ECO:0000313" key="8">
    <source>
        <dbReference type="Proteomes" id="UP000001410"/>
    </source>
</evidence>
<feature type="transmembrane region" description="Helical" evidence="6">
    <location>
        <begin position="390"/>
        <end position="423"/>
    </location>
</feature>
<dbReference type="InterPro" id="IPR030676">
    <property type="entry name" value="CitT-rel"/>
</dbReference>
<dbReference type="STRING" id="199310.c5038"/>
<dbReference type="InterPro" id="IPR001898">
    <property type="entry name" value="SLC13A/DASS"/>
</dbReference>
<dbReference type="EMBL" id="AE014075">
    <property type="protein sequence ID" value="AAN83464.1"/>
    <property type="molecule type" value="Genomic_DNA"/>
</dbReference>
<evidence type="ECO:0000256" key="6">
    <source>
        <dbReference type="SAM" id="Phobius"/>
    </source>
</evidence>
<comment type="similarity">
    <text evidence="2">Belongs to the SLC13A/DASS transporter (TC 2.A.47) family. DIT1 subfamily.</text>
</comment>
<keyword evidence="4 6" id="KW-1133">Transmembrane helix</keyword>
<dbReference type="AlphaFoldDB" id="A0A0H2VD59"/>
<evidence type="ECO:0000256" key="1">
    <source>
        <dbReference type="ARBA" id="ARBA00004141"/>
    </source>
</evidence>
<dbReference type="NCBIfam" id="TIGR00785">
    <property type="entry name" value="dass"/>
    <property type="match status" value="1"/>
</dbReference>
<feature type="transmembrane region" description="Helical" evidence="6">
    <location>
        <begin position="319"/>
        <end position="338"/>
    </location>
</feature>
<feature type="transmembrane region" description="Helical" evidence="6">
    <location>
        <begin position="21"/>
        <end position="37"/>
    </location>
</feature>
<evidence type="ECO:0000313" key="7">
    <source>
        <dbReference type="EMBL" id="AAN83464.1"/>
    </source>
</evidence>
<gene>
    <name evidence="7" type="ordered locus">c5038</name>
</gene>